<dbReference type="Proteomes" id="UP000244441">
    <property type="component" value="Chromosome"/>
</dbReference>
<keyword evidence="3 10" id="KW-0813">Transport</keyword>
<dbReference type="PANTHER" id="PTHR33446:SF14">
    <property type="entry name" value="PROTEIN TONB"/>
    <property type="match status" value="1"/>
</dbReference>
<evidence type="ECO:0000256" key="9">
    <source>
        <dbReference type="ARBA" id="ARBA00023136"/>
    </source>
</evidence>
<evidence type="ECO:0000256" key="3">
    <source>
        <dbReference type="ARBA" id="ARBA00022448"/>
    </source>
</evidence>
<dbReference type="Gene3D" id="3.30.1150.10">
    <property type="match status" value="1"/>
</dbReference>
<evidence type="ECO:0000313" key="14">
    <source>
        <dbReference type="Proteomes" id="UP000244441"/>
    </source>
</evidence>
<dbReference type="EMBL" id="CP026604">
    <property type="protein sequence ID" value="AWB68094.1"/>
    <property type="molecule type" value="Genomic_DNA"/>
</dbReference>
<dbReference type="Pfam" id="PF03544">
    <property type="entry name" value="TonB_C"/>
    <property type="match status" value="1"/>
</dbReference>
<dbReference type="InterPro" id="IPR037682">
    <property type="entry name" value="TonB_C"/>
</dbReference>
<feature type="transmembrane region" description="Helical" evidence="10">
    <location>
        <begin position="6"/>
        <end position="27"/>
    </location>
</feature>
<evidence type="ECO:0000256" key="4">
    <source>
        <dbReference type="ARBA" id="ARBA00022475"/>
    </source>
</evidence>
<dbReference type="NCBIfam" id="TIGR01352">
    <property type="entry name" value="tonB_Cterm"/>
    <property type="match status" value="1"/>
</dbReference>
<feature type="region of interest" description="Disordered" evidence="11">
    <location>
        <begin position="31"/>
        <end position="94"/>
    </location>
</feature>
<evidence type="ECO:0000256" key="8">
    <source>
        <dbReference type="ARBA" id="ARBA00022989"/>
    </source>
</evidence>
<dbReference type="GO" id="GO:0031992">
    <property type="term" value="F:energy transducer activity"/>
    <property type="evidence" value="ECO:0007669"/>
    <property type="project" value="InterPro"/>
</dbReference>
<dbReference type="GO" id="GO:0030288">
    <property type="term" value="C:outer membrane-bounded periplasmic space"/>
    <property type="evidence" value="ECO:0007669"/>
    <property type="project" value="InterPro"/>
</dbReference>
<comment type="similarity">
    <text evidence="2 10">Belongs to the TonB family.</text>
</comment>
<comment type="function">
    <text evidence="10">Interacts with outer membrane receptor proteins that carry out high-affinity binding and energy dependent uptake into the periplasmic space of specific substrates. It could act to transduce energy from the cytoplasmic membrane to specific energy-requiring processes in the outer membrane, resulting in the release into the periplasm of ligands bound by these outer membrane proteins.</text>
</comment>
<name>A0A2S0VV42_9ALTE</name>
<evidence type="ECO:0000256" key="1">
    <source>
        <dbReference type="ARBA" id="ARBA00004383"/>
    </source>
</evidence>
<dbReference type="InterPro" id="IPR051045">
    <property type="entry name" value="TonB-dependent_transducer"/>
</dbReference>
<keyword evidence="4 10" id="KW-1003">Cell membrane</keyword>
<dbReference type="SUPFAM" id="SSF74653">
    <property type="entry name" value="TolA/TonB C-terminal domain"/>
    <property type="match status" value="1"/>
</dbReference>
<evidence type="ECO:0000256" key="2">
    <source>
        <dbReference type="ARBA" id="ARBA00006555"/>
    </source>
</evidence>
<keyword evidence="6 10" id="KW-0812">Transmembrane</keyword>
<feature type="domain" description="TonB C-terminal" evidence="12">
    <location>
        <begin position="112"/>
        <end position="207"/>
    </location>
</feature>
<dbReference type="GO" id="GO:0015031">
    <property type="term" value="P:protein transport"/>
    <property type="evidence" value="ECO:0007669"/>
    <property type="project" value="UniProtKB-UniRule"/>
</dbReference>
<dbReference type="PRINTS" id="PR01374">
    <property type="entry name" value="TONBPROTEIN"/>
</dbReference>
<dbReference type="GO" id="GO:0015891">
    <property type="term" value="P:siderophore transport"/>
    <property type="evidence" value="ECO:0007669"/>
    <property type="project" value="InterPro"/>
</dbReference>
<evidence type="ECO:0000259" key="12">
    <source>
        <dbReference type="PROSITE" id="PS52015"/>
    </source>
</evidence>
<dbReference type="GO" id="GO:0055085">
    <property type="term" value="P:transmembrane transport"/>
    <property type="evidence" value="ECO:0007669"/>
    <property type="project" value="InterPro"/>
</dbReference>
<reference evidence="13 14" key="1">
    <citation type="submission" date="2018-01" db="EMBL/GenBank/DDBJ databases">
        <title>Genome sequence of a Cantenovulum-like bacteria.</title>
        <authorList>
            <person name="Tan W.R."/>
            <person name="Lau N.-S."/>
            <person name="Go F."/>
            <person name="Amirul A.-A.A."/>
        </authorList>
    </citation>
    <scope>NUCLEOTIDE SEQUENCE [LARGE SCALE GENOMIC DNA]</scope>
    <source>
        <strain evidence="13 14">CCB-QB4</strain>
    </source>
</reference>
<evidence type="ECO:0000256" key="5">
    <source>
        <dbReference type="ARBA" id="ARBA00022519"/>
    </source>
</evidence>
<comment type="subcellular location">
    <subcellularLocation>
        <location evidence="1 10">Cell inner membrane</location>
        <topology evidence="1 10">Single-pass membrane protein</topology>
        <orientation evidence="1 10">Periplasmic side</orientation>
    </subcellularLocation>
</comment>
<feature type="compositionally biased region" description="Basic and acidic residues" evidence="11">
    <location>
        <begin position="32"/>
        <end position="41"/>
    </location>
</feature>
<keyword evidence="8 10" id="KW-1133">Transmembrane helix</keyword>
<sequence length="207" mass="22526">MIRMLLSIPIGIAITFGLFVLMAELIANNQKGPEESEKAPRIDIVMSKPQEGVQEMQRKPPPPPPPPAEPPKPQQSTPDVVDPNASGINLDMPAPDTSVGDTGLGGLGGNLMQDGDAAPIVRIEPRYPMAALREGKEGWVKLKFSIDELGNVINIDVIEAEPKRIFDRAAKKALAKWKYKPKIVDGKPIQQHGLTVQLDFNMQGAKQ</sequence>
<keyword evidence="9 10" id="KW-0472">Membrane</keyword>
<gene>
    <name evidence="13" type="ORF">C2869_17435</name>
</gene>
<accession>A0A2S0VV42</accession>
<protein>
    <recommendedName>
        <fullName evidence="10">Protein TonB</fullName>
    </recommendedName>
</protein>
<dbReference type="FunFam" id="3.30.1150.10:FF:000006">
    <property type="entry name" value="Protein TonB"/>
    <property type="match status" value="1"/>
</dbReference>
<evidence type="ECO:0000256" key="6">
    <source>
        <dbReference type="ARBA" id="ARBA00022692"/>
    </source>
</evidence>
<keyword evidence="5 10" id="KW-0997">Cell inner membrane</keyword>
<proteinExistence type="inferred from homology"/>
<evidence type="ECO:0000256" key="7">
    <source>
        <dbReference type="ARBA" id="ARBA00022927"/>
    </source>
</evidence>
<feature type="compositionally biased region" description="Pro residues" evidence="11">
    <location>
        <begin position="59"/>
        <end position="73"/>
    </location>
</feature>
<dbReference type="PROSITE" id="PS52015">
    <property type="entry name" value="TONB_CTD"/>
    <property type="match status" value="1"/>
</dbReference>
<dbReference type="AlphaFoldDB" id="A0A2S0VV42"/>
<dbReference type="GO" id="GO:0005886">
    <property type="term" value="C:plasma membrane"/>
    <property type="evidence" value="ECO:0007669"/>
    <property type="project" value="UniProtKB-SubCell"/>
</dbReference>
<evidence type="ECO:0000256" key="10">
    <source>
        <dbReference type="RuleBase" id="RU362123"/>
    </source>
</evidence>
<evidence type="ECO:0000256" key="11">
    <source>
        <dbReference type="SAM" id="MobiDB-lite"/>
    </source>
</evidence>
<dbReference type="InterPro" id="IPR006260">
    <property type="entry name" value="TonB/TolA_C"/>
</dbReference>
<dbReference type="KEGG" id="cate:C2869_17435"/>
<dbReference type="OrthoDB" id="1628901at2"/>
<keyword evidence="10" id="KW-0735">Signal-anchor</keyword>
<organism evidence="13 14">
    <name type="scientific">Saccharobesus litoralis</name>
    <dbReference type="NCBI Taxonomy" id="2172099"/>
    <lineage>
        <taxon>Bacteria</taxon>
        <taxon>Pseudomonadati</taxon>
        <taxon>Pseudomonadota</taxon>
        <taxon>Gammaproteobacteria</taxon>
        <taxon>Alteromonadales</taxon>
        <taxon>Alteromonadaceae</taxon>
        <taxon>Saccharobesus</taxon>
    </lineage>
</organism>
<dbReference type="RefSeq" id="WP_108604159.1">
    <property type="nucleotide sequence ID" value="NZ_CP026604.1"/>
</dbReference>
<evidence type="ECO:0000313" key="13">
    <source>
        <dbReference type="EMBL" id="AWB68094.1"/>
    </source>
</evidence>
<keyword evidence="7 10" id="KW-0653">Protein transport</keyword>
<dbReference type="PANTHER" id="PTHR33446">
    <property type="entry name" value="PROTEIN TONB-RELATED"/>
    <property type="match status" value="1"/>
</dbReference>
<keyword evidence="14" id="KW-1185">Reference proteome</keyword>
<dbReference type="InterPro" id="IPR003538">
    <property type="entry name" value="TonB"/>
</dbReference>